<feature type="active site" evidence="6 7">
    <location>
        <position position="162"/>
    </location>
</feature>
<keyword evidence="4 6" id="KW-0378">Hydrolase</keyword>
<dbReference type="GO" id="GO:0006935">
    <property type="term" value="P:chemotaxis"/>
    <property type="evidence" value="ECO:0007669"/>
    <property type="project" value="UniProtKB-UniRule"/>
</dbReference>
<evidence type="ECO:0000259" key="9">
    <source>
        <dbReference type="PROSITE" id="PS50110"/>
    </source>
</evidence>
<feature type="active site" evidence="6 7">
    <location>
        <position position="188"/>
    </location>
</feature>
<dbReference type="NCBIfam" id="NF001965">
    <property type="entry name" value="PRK00742.1"/>
    <property type="match status" value="1"/>
</dbReference>
<dbReference type="eggNOG" id="COG2201">
    <property type="taxonomic scope" value="Bacteria"/>
</dbReference>
<dbReference type="KEGG" id="pseo:OM33_02290"/>
<comment type="subcellular location">
    <subcellularLocation>
        <location evidence="6">Cytoplasm</location>
    </subcellularLocation>
</comment>
<dbReference type="InterPro" id="IPR011006">
    <property type="entry name" value="CheY-like_superfamily"/>
</dbReference>
<comment type="catalytic activity">
    <reaction evidence="6">
        <text>L-glutaminyl-[protein] + H2O = L-glutamyl-[protein] + NH4(+)</text>
        <dbReference type="Rhea" id="RHEA:16441"/>
        <dbReference type="Rhea" id="RHEA-COMP:10207"/>
        <dbReference type="Rhea" id="RHEA-COMP:10208"/>
        <dbReference type="ChEBI" id="CHEBI:15377"/>
        <dbReference type="ChEBI" id="CHEBI:28938"/>
        <dbReference type="ChEBI" id="CHEBI:29973"/>
        <dbReference type="ChEBI" id="CHEBI:30011"/>
        <dbReference type="EC" id="3.5.1.44"/>
    </reaction>
</comment>
<dbReference type="Pfam" id="PF01339">
    <property type="entry name" value="CheB_methylest"/>
    <property type="match status" value="1"/>
</dbReference>
<dbReference type="Gene3D" id="3.40.50.180">
    <property type="entry name" value="Methylesterase CheB, C-terminal domain"/>
    <property type="match status" value="1"/>
</dbReference>
<dbReference type="CDD" id="cd17541">
    <property type="entry name" value="REC_CheB-like"/>
    <property type="match status" value="1"/>
</dbReference>
<dbReference type="HAMAP" id="MF_00099">
    <property type="entry name" value="CheB_chemtxs"/>
    <property type="match status" value="1"/>
</dbReference>
<dbReference type="FunFam" id="3.40.50.2300:FF:000060">
    <property type="entry name" value="Protein-glutamate methylesterase/protein-glutamine glutaminase"/>
    <property type="match status" value="1"/>
</dbReference>
<feature type="domain" description="Response regulatory" evidence="9">
    <location>
        <begin position="3"/>
        <end position="120"/>
    </location>
</feature>
<evidence type="ECO:0000256" key="1">
    <source>
        <dbReference type="ARBA" id="ARBA00022490"/>
    </source>
</evidence>
<evidence type="ECO:0000256" key="5">
    <source>
        <dbReference type="ARBA" id="ARBA00048267"/>
    </source>
</evidence>
<dbReference type="PANTHER" id="PTHR42872">
    <property type="entry name" value="PROTEIN-GLUTAMATE METHYLESTERASE/PROTEIN-GLUTAMINE GLUTAMINASE"/>
    <property type="match status" value="1"/>
</dbReference>
<dbReference type="PROSITE" id="PS50122">
    <property type="entry name" value="CHEB"/>
    <property type="match status" value="1"/>
</dbReference>
<feature type="domain" description="CheB-type methylesterase" evidence="10">
    <location>
        <begin position="146"/>
        <end position="342"/>
    </location>
</feature>
<evidence type="ECO:0000259" key="10">
    <source>
        <dbReference type="PROSITE" id="PS50122"/>
    </source>
</evidence>
<dbReference type="InterPro" id="IPR008248">
    <property type="entry name" value="CheB-like"/>
</dbReference>
<comment type="PTM">
    <text evidence="6">Phosphorylated by CheA. Phosphorylation of the N-terminal regulatory domain activates the methylesterase activity.</text>
</comment>
<dbReference type="GO" id="GO:0005737">
    <property type="term" value="C:cytoplasm"/>
    <property type="evidence" value="ECO:0007669"/>
    <property type="project" value="UniProtKB-SubCell"/>
</dbReference>
<comment type="function">
    <text evidence="6">Involved in chemotaxis. Part of a chemotaxis signal transduction system that modulates chemotaxis in response to various stimuli. Catalyzes the demethylation of specific methylglutamate residues introduced into the chemoreceptors (methyl-accepting chemotaxis proteins or MCP) by CheR. Also mediates the irreversible deamidation of specific glutamine residues to glutamic acid.</text>
</comment>
<dbReference type="GO" id="GO:0050568">
    <property type="term" value="F:protein-glutamine glutaminase activity"/>
    <property type="evidence" value="ECO:0007669"/>
    <property type="project" value="UniProtKB-UniRule"/>
</dbReference>
<dbReference type="PROSITE" id="PS50110">
    <property type="entry name" value="RESPONSE_REGULATORY"/>
    <property type="match status" value="1"/>
</dbReference>
<dbReference type="RefSeq" id="WP_038638225.1">
    <property type="nucleotide sequence ID" value="NZ_CP009888.1"/>
</dbReference>
<keyword evidence="1 6" id="KW-0963">Cytoplasm</keyword>
<dbReference type="STRING" id="1348114.OM33_02290"/>
<dbReference type="CDD" id="cd16432">
    <property type="entry name" value="CheB_Rec"/>
    <property type="match status" value="1"/>
</dbReference>
<dbReference type="PANTHER" id="PTHR42872:SF6">
    <property type="entry name" value="PROTEIN-GLUTAMATE METHYLESTERASE_PROTEIN-GLUTAMINE GLUTAMINASE"/>
    <property type="match status" value="1"/>
</dbReference>
<dbReference type="Pfam" id="PF00072">
    <property type="entry name" value="Response_reg"/>
    <property type="match status" value="1"/>
</dbReference>
<dbReference type="Gene3D" id="3.40.50.2300">
    <property type="match status" value="1"/>
</dbReference>
<dbReference type="HOGENOM" id="CLU_000445_51_0_6"/>
<name>A0A0A7EBX4_9GAMM</name>
<feature type="modified residue" description="4-aspartylphosphate" evidence="6 8">
    <location>
        <position position="54"/>
    </location>
</feature>
<dbReference type="Proteomes" id="UP000030341">
    <property type="component" value="Chromosome 1"/>
</dbReference>
<keyword evidence="3 6" id="KW-0597">Phosphoprotein</keyword>
<dbReference type="SUPFAM" id="SSF52172">
    <property type="entry name" value="CheY-like"/>
    <property type="match status" value="1"/>
</dbReference>
<comment type="domain">
    <text evidence="6">Contains a C-terminal catalytic domain, and an N-terminal region which modulates catalytic activity.</text>
</comment>
<evidence type="ECO:0000313" key="11">
    <source>
        <dbReference type="EMBL" id="AIY64110.1"/>
    </source>
</evidence>
<keyword evidence="2 6" id="KW-0145">Chemotaxis</keyword>
<dbReference type="SMART" id="SM00448">
    <property type="entry name" value="REC"/>
    <property type="match status" value="1"/>
</dbReference>
<evidence type="ECO:0000256" key="8">
    <source>
        <dbReference type="PROSITE-ProRule" id="PRU00169"/>
    </source>
</evidence>
<gene>
    <name evidence="6" type="primary">cheB</name>
    <name evidence="11" type="ORF">OM33_02290</name>
</gene>
<dbReference type="InterPro" id="IPR001789">
    <property type="entry name" value="Sig_transdc_resp-reg_receiver"/>
</dbReference>
<evidence type="ECO:0000256" key="2">
    <source>
        <dbReference type="ARBA" id="ARBA00022500"/>
    </source>
</evidence>
<dbReference type="SUPFAM" id="SSF52738">
    <property type="entry name" value="Methylesterase CheB, C-terminal domain"/>
    <property type="match status" value="1"/>
</dbReference>
<evidence type="ECO:0000256" key="7">
    <source>
        <dbReference type="PROSITE-ProRule" id="PRU00050"/>
    </source>
</evidence>
<sequence>MIRVLVVDDSPLIRAVLTEVLQQAQDIEVIGTANDPYQARDLIKQLNPDVLTLDVEMPKMDGVSFLKNLMRLRPMPVVMISTLTQQGAPVTLECLELGAVDFVAKPTQQVGDKLLDYAQILHEKIRAAAKAKVRSLKPTSSKAPKPVIGNVDNTKLVAIGASTGGTEAIKELLTGLPDSFPPIVITQHIPPVFSASFAERMDRSVALKVKEAEDGELIKPNHVYIAPGDYHLAVVGVAGSLKCKVMQSPPVNRHRPAVDVLFKSIAKLELGNKVCASILTGMGADGAAGLLKLKEFNAYTLAQDEASSVVWGMPRAAIELDAAQQVLSLDAFAAEITNWAKK</sequence>
<dbReference type="GO" id="GO:0008984">
    <property type="term" value="F:protein-glutamate methylesterase activity"/>
    <property type="evidence" value="ECO:0007669"/>
    <property type="project" value="UniProtKB-UniRule"/>
</dbReference>
<dbReference type="NCBIfam" id="NF009206">
    <property type="entry name" value="PRK12555.1"/>
    <property type="match status" value="1"/>
</dbReference>
<dbReference type="GO" id="GO:0000156">
    <property type="term" value="F:phosphorelay response regulator activity"/>
    <property type="evidence" value="ECO:0007669"/>
    <property type="project" value="InterPro"/>
</dbReference>
<evidence type="ECO:0000256" key="3">
    <source>
        <dbReference type="ARBA" id="ARBA00022553"/>
    </source>
</evidence>
<evidence type="ECO:0000256" key="6">
    <source>
        <dbReference type="HAMAP-Rule" id="MF_00099"/>
    </source>
</evidence>
<evidence type="ECO:0000256" key="4">
    <source>
        <dbReference type="ARBA" id="ARBA00022801"/>
    </source>
</evidence>
<comment type="catalytic activity">
    <reaction evidence="5 6">
        <text>[protein]-L-glutamate 5-O-methyl ester + H2O = L-glutamyl-[protein] + methanol + H(+)</text>
        <dbReference type="Rhea" id="RHEA:23236"/>
        <dbReference type="Rhea" id="RHEA-COMP:10208"/>
        <dbReference type="Rhea" id="RHEA-COMP:10311"/>
        <dbReference type="ChEBI" id="CHEBI:15377"/>
        <dbReference type="ChEBI" id="CHEBI:15378"/>
        <dbReference type="ChEBI" id="CHEBI:17790"/>
        <dbReference type="ChEBI" id="CHEBI:29973"/>
        <dbReference type="ChEBI" id="CHEBI:82795"/>
        <dbReference type="EC" id="3.1.1.61"/>
    </reaction>
</comment>
<dbReference type="InterPro" id="IPR000673">
    <property type="entry name" value="Sig_transdc_resp-reg_Me-estase"/>
</dbReference>
<dbReference type="EC" id="3.1.1.61" evidence="6"/>
<proteinExistence type="inferred from homology"/>
<dbReference type="AlphaFoldDB" id="A0A0A7EBX4"/>
<reference evidence="11 12" key="1">
    <citation type="submission" date="2014-11" db="EMBL/GenBank/DDBJ databases">
        <title>Complete Genome Sequence of Pseudoalteromonas sp. Strain OCN003 Isolated from Kaneohe Bay, Oahu, Hawaii.</title>
        <authorList>
            <person name="Beurmann S."/>
            <person name="Videau P."/>
            <person name="Ushijima B."/>
            <person name="Smith A.M."/>
            <person name="Aeby G.S."/>
            <person name="Callahan S.M."/>
            <person name="Belcaid M."/>
        </authorList>
    </citation>
    <scope>NUCLEOTIDE SEQUENCE [LARGE SCALE GENOMIC DNA]</scope>
    <source>
        <strain evidence="11 12">OCN003</strain>
    </source>
</reference>
<dbReference type="OrthoDB" id="9793421at2"/>
<comment type="similarity">
    <text evidence="6">Belongs to the CheB family.</text>
</comment>
<evidence type="ECO:0000313" key="12">
    <source>
        <dbReference type="Proteomes" id="UP000030341"/>
    </source>
</evidence>
<dbReference type="EMBL" id="CP009888">
    <property type="protein sequence ID" value="AIY64110.1"/>
    <property type="molecule type" value="Genomic_DNA"/>
</dbReference>
<organism evidence="11 12">
    <name type="scientific">Pseudoalteromonas piratica</name>
    <dbReference type="NCBI Taxonomy" id="1348114"/>
    <lineage>
        <taxon>Bacteria</taxon>
        <taxon>Pseudomonadati</taxon>
        <taxon>Pseudomonadota</taxon>
        <taxon>Gammaproteobacteria</taxon>
        <taxon>Alteromonadales</taxon>
        <taxon>Pseudoalteromonadaceae</taxon>
        <taxon>Pseudoalteromonas</taxon>
    </lineage>
</organism>
<dbReference type="EC" id="3.5.1.44" evidence="6"/>
<dbReference type="InterPro" id="IPR035909">
    <property type="entry name" value="CheB_C"/>
</dbReference>
<feature type="active site" evidence="6 7">
    <location>
        <position position="285"/>
    </location>
</feature>
<keyword evidence="12" id="KW-1185">Reference proteome</keyword>
<accession>A0A0A7EBX4</accession>
<dbReference type="PIRSF" id="PIRSF000876">
    <property type="entry name" value="RR_chemtxs_CheB"/>
    <property type="match status" value="1"/>
</dbReference>
<protein>
    <recommendedName>
        <fullName evidence="6">Protein-glutamate methylesterase/protein-glutamine glutaminase</fullName>
        <ecNumber evidence="6">3.1.1.61</ecNumber>
        <ecNumber evidence="6">3.5.1.44</ecNumber>
    </recommendedName>
</protein>